<evidence type="ECO:0000256" key="4">
    <source>
        <dbReference type="ARBA" id="ARBA00023002"/>
    </source>
</evidence>
<proteinExistence type="predicted"/>
<dbReference type="Pfam" id="PF00180">
    <property type="entry name" value="Iso_dh"/>
    <property type="match status" value="1"/>
</dbReference>
<evidence type="ECO:0000256" key="2">
    <source>
        <dbReference type="ARBA" id="ARBA00001946"/>
    </source>
</evidence>
<comment type="caution">
    <text evidence="8">The sequence shown here is derived from an EMBL/GenBank/DDBJ whole genome shotgun (WGS) entry which is preliminary data.</text>
</comment>
<comment type="cofactor">
    <cofactor evidence="1">
        <name>Mn(2+)</name>
        <dbReference type="ChEBI" id="CHEBI:29035"/>
    </cofactor>
</comment>
<dbReference type="InterPro" id="IPR050501">
    <property type="entry name" value="ICDH/IPMDH"/>
</dbReference>
<keyword evidence="4" id="KW-0560">Oxidoreductase</keyword>
<dbReference type="PROSITE" id="PS00470">
    <property type="entry name" value="IDH_IMDH"/>
    <property type="match status" value="1"/>
</dbReference>
<dbReference type="PANTHER" id="PTHR43275">
    <property type="entry name" value="D-MALATE DEHYDROGENASE [DECARBOXYLATING]"/>
    <property type="match status" value="1"/>
</dbReference>
<dbReference type="RefSeq" id="WP_379596383.1">
    <property type="nucleotide sequence ID" value="NZ_JBHRTN010000010.1"/>
</dbReference>
<evidence type="ECO:0000256" key="6">
    <source>
        <dbReference type="ARBA" id="ARBA00023211"/>
    </source>
</evidence>
<comment type="cofactor">
    <cofactor evidence="2">
        <name>Mg(2+)</name>
        <dbReference type="ChEBI" id="CHEBI:18420"/>
    </cofactor>
</comment>
<sequence length="368" mass="39017">MALSSNTVRVALMPGDGIGTEVTEACASVLEPLARRHGLGLSFDPLRAGAMAYRDTGSAMDEATFARARDADAILLGAMGWPGIRYPDGTEIAPQLDLRFRLGLYAGVRPIRALPGVPTALADPRAAKIDLVILRESTEGLFAARGRGEVIEDREARDTMVITRATTERLSTFAFNLARRRAARRGRPGRVTLVDKANVFTGFAFMRKVFHEIAAQHGDVVAAHHYIDAMALDLIRRPWDFDVLPTENMFGDILSDLGAGLVGGMGFAPSADIGDGHAVFQPSHGTAPDIAGRGLANPTAMLLSAAMMLDWLGERGAGESWSEAAAELEAAVDAVFATGLRTPDIGGNAGTAEVARRVAERIGSSAKV</sequence>
<keyword evidence="5" id="KW-0520">NAD</keyword>
<keyword evidence="9" id="KW-1185">Reference proteome</keyword>
<accession>A0ABV7FZD8</accession>
<dbReference type="SUPFAM" id="SSF53659">
    <property type="entry name" value="Isocitrate/Isopropylmalate dehydrogenase-like"/>
    <property type="match status" value="1"/>
</dbReference>
<evidence type="ECO:0000256" key="5">
    <source>
        <dbReference type="ARBA" id="ARBA00023027"/>
    </source>
</evidence>
<evidence type="ECO:0000256" key="1">
    <source>
        <dbReference type="ARBA" id="ARBA00001936"/>
    </source>
</evidence>
<evidence type="ECO:0000313" key="8">
    <source>
        <dbReference type="EMBL" id="MFC3125580.1"/>
    </source>
</evidence>
<dbReference type="Gene3D" id="3.40.718.10">
    <property type="entry name" value="Isopropylmalate Dehydrogenase"/>
    <property type="match status" value="1"/>
</dbReference>
<evidence type="ECO:0000313" key="9">
    <source>
        <dbReference type="Proteomes" id="UP001595593"/>
    </source>
</evidence>
<name>A0ABV7FZD8_9PROT</name>
<dbReference type="SMART" id="SM01329">
    <property type="entry name" value="Iso_dh"/>
    <property type="match status" value="1"/>
</dbReference>
<reference evidence="9" key="1">
    <citation type="journal article" date="2019" name="Int. J. Syst. Evol. Microbiol.">
        <title>The Global Catalogue of Microorganisms (GCM) 10K type strain sequencing project: providing services to taxonomists for standard genome sequencing and annotation.</title>
        <authorList>
            <consortium name="The Broad Institute Genomics Platform"/>
            <consortium name="The Broad Institute Genome Sequencing Center for Infectious Disease"/>
            <person name="Wu L."/>
            <person name="Ma J."/>
        </authorList>
    </citation>
    <scope>NUCLEOTIDE SEQUENCE [LARGE SCALE GENOMIC DNA]</scope>
    <source>
        <strain evidence="9">KCTC 52094</strain>
    </source>
</reference>
<protein>
    <submittedName>
        <fullName evidence="8">Isocitrate/isopropylmalate dehydrogenase family protein</fullName>
    </submittedName>
</protein>
<dbReference type="PANTHER" id="PTHR43275:SF1">
    <property type="entry name" value="D-MALATE DEHYDROGENASE [DECARBOXYLATING]"/>
    <property type="match status" value="1"/>
</dbReference>
<organism evidence="8 9">
    <name type="scientific">Teichococcus globiformis</name>
    <dbReference type="NCBI Taxonomy" id="2307229"/>
    <lineage>
        <taxon>Bacteria</taxon>
        <taxon>Pseudomonadati</taxon>
        <taxon>Pseudomonadota</taxon>
        <taxon>Alphaproteobacteria</taxon>
        <taxon>Acetobacterales</taxon>
        <taxon>Roseomonadaceae</taxon>
        <taxon>Roseomonas</taxon>
    </lineage>
</organism>
<dbReference type="Proteomes" id="UP001595593">
    <property type="component" value="Unassembled WGS sequence"/>
</dbReference>
<gene>
    <name evidence="8" type="ORF">ACFOD4_10940</name>
</gene>
<dbReference type="InterPro" id="IPR024084">
    <property type="entry name" value="IsoPropMal-DH-like_dom"/>
</dbReference>
<feature type="domain" description="Isopropylmalate dehydrogenase-like" evidence="7">
    <location>
        <begin position="9"/>
        <end position="358"/>
    </location>
</feature>
<evidence type="ECO:0000256" key="3">
    <source>
        <dbReference type="ARBA" id="ARBA00022723"/>
    </source>
</evidence>
<dbReference type="InterPro" id="IPR019818">
    <property type="entry name" value="IsoCit/isopropylmalate_DH_CS"/>
</dbReference>
<keyword evidence="3" id="KW-0479">Metal-binding</keyword>
<dbReference type="EMBL" id="JBHRTN010000010">
    <property type="protein sequence ID" value="MFC3125580.1"/>
    <property type="molecule type" value="Genomic_DNA"/>
</dbReference>
<keyword evidence="6" id="KW-0464">Manganese</keyword>
<evidence type="ECO:0000259" key="7">
    <source>
        <dbReference type="SMART" id="SM01329"/>
    </source>
</evidence>